<evidence type="ECO:0008006" key="4">
    <source>
        <dbReference type="Google" id="ProtNLM"/>
    </source>
</evidence>
<dbReference type="InterPro" id="IPR019629">
    <property type="entry name" value="Uncharacterised_HI1736/YgjV"/>
</dbReference>
<dbReference type="InterPro" id="IPR026267">
    <property type="entry name" value="YgjV"/>
</dbReference>
<dbReference type="Proteomes" id="UP000543030">
    <property type="component" value="Unassembled WGS sequence"/>
</dbReference>
<evidence type="ECO:0000256" key="1">
    <source>
        <dbReference type="SAM" id="Phobius"/>
    </source>
</evidence>
<feature type="transmembrane region" description="Helical" evidence="1">
    <location>
        <begin position="74"/>
        <end position="91"/>
    </location>
</feature>
<dbReference type="Pfam" id="PF10688">
    <property type="entry name" value="Imp-YgjV"/>
    <property type="match status" value="1"/>
</dbReference>
<feature type="transmembrane region" description="Helical" evidence="1">
    <location>
        <begin position="97"/>
        <end position="113"/>
    </location>
</feature>
<dbReference type="PIRSF" id="PIRSF011443">
    <property type="entry name" value="YgjV"/>
    <property type="match status" value="1"/>
</dbReference>
<keyword evidence="3" id="KW-1185">Reference proteome</keyword>
<comment type="caution">
    <text evidence="2">The sequence shown here is derived from an EMBL/GenBank/DDBJ whole genome shotgun (WGS) entry which is preliminary data.</text>
</comment>
<proteinExistence type="predicted"/>
<dbReference type="EMBL" id="JACHHN010000007">
    <property type="protein sequence ID" value="MBB5192526.1"/>
    <property type="molecule type" value="Genomic_DNA"/>
</dbReference>
<keyword evidence="1" id="KW-0472">Membrane</keyword>
<feature type="transmembrane region" description="Helical" evidence="1">
    <location>
        <begin position="120"/>
        <end position="144"/>
    </location>
</feature>
<evidence type="ECO:0000313" key="2">
    <source>
        <dbReference type="EMBL" id="MBB5192526.1"/>
    </source>
</evidence>
<evidence type="ECO:0000313" key="3">
    <source>
        <dbReference type="Proteomes" id="UP000543030"/>
    </source>
</evidence>
<gene>
    <name evidence="2" type="ORF">HNQ50_003270</name>
</gene>
<dbReference type="AlphaFoldDB" id="A0A840RJP5"/>
<protein>
    <recommendedName>
        <fullName evidence="4">Inner membrane protein</fullName>
    </recommendedName>
</protein>
<feature type="transmembrane region" description="Helical" evidence="1">
    <location>
        <begin position="40"/>
        <end position="62"/>
    </location>
</feature>
<organism evidence="2 3">
    <name type="scientific">Silvimonas terrae</name>
    <dbReference type="NCBI Taxonomy" id="300266"/>
    <lineage>
        <taxon>Bacteria</taxon>
        <taxon>Pseudomonadati</taxon>
        <taxon>Pseudomonadota</taxon>
        <taxon>Betaproteobacteria</taxon>
        <taxon>Neisseriales</taxon>
        <taxon>Chitinibacteraceae</taxon>
        <taxon>Silvimonas</taxon>
    </lineage>
</organism>
<sequence length="174" mass="18535">MAVFSLAQCLGYLVFAFSIAGFLQKKDQRFKLLMTLQSATYAIHFALLGNPAAMTSAGISSVRMLTSMRSQSPWLAAVFVALNIGLGLYVASGWYSIVPILGGTLGTVAVFLFKGIPMRLLILCSTLLWLGNAFLSGSIGGVMLETTSATLNLITIYRLFAARRATPAVVAESA</sequence>
<keyword evidence="1" id="KW-0812">Transmembrane</keyword>
<name>A0A840RJP5_9NEIS</name>
<reference evidence="2 3" key="1">
    <citation type="submission" date="2020-08" db="EMBL/GenBank/DDBJ databases">
        <title>Genomic Encyclopedia of Type Strains, Phase IV (KMG-IV): sequencing the most valuable type-strain genomes for metagenomic binning, comparative biology and taxonomic classification.</title>
        <authorList>
            <person name="Goeker M."/>
        </authorList>
    </citation>
    <scope>NUCLEOTIDE SEQUENCE [LARGE SCALE GENOMIC DNA]</scope>
    <source>
        <strain evidence="2 3">DSM 18233</strain>
    </source>
</reference>
<keyword evidence="1" id="KW-1133">Transmembrane helix</keyword>
<accession>A0A840RJP5</accession>